<protein>
    <recommendedName>
        <fullName evidence="4">hydroxyacid-oxoacid transhydrogenase</fullName>
        <ecNumber evidence="4">1.1.99.24</ecNumber>
    </recommendedName>
</protein>
<dbReference type="CDD" id="cd08190">
    <property type="entry name" value="HOT"/>
    <property type="match status" value="1"/>
</dbReference>
<gene>
    <name evidence="11" type="primary">ORF106174</name>
</gene>
<organism evidence="11">
    <name type="scientific">Arion vulgaris</name>
    <dbReference type="NCBI Taxonomy" id="1028688"/>
    <lineage>
        <taxon>Eukaryota</taxon>
        <taxon>Metazoa</taxon>
        <taxon>Spiralia</taxon>
        <taxon>Lophotrochozoa</taxon>
        <taxon>Mollusca</taxon>
        <taxon>Gastropoda</taxon>
        <taxon>Heterobranchia</taxon>
        <taxon>Euthyneura</taxon>
        <taxon>Panpulmonata</taxon>
        <taxon>Eupulmonata</taxon>
        <taxon>Stylommatophora</taxon>
        <taxon>Helicina</taxon>
        <taxon>Arionoidea</taxon>
        <taxon>Arionidae</taxon>
        <taxon>Arion</taxon>
    </lineage>
</organism>
<dbReference type="InterPro" id="IPR056798">
    <property type="entry name" value="ADH_Fe_C"/>
</dbReference>
<dbReference type="InterPro" id="IPR039697">
    <property type="entry name" value="Alcohol_dehydrogenase_Fe"/>
</dbReference>
<reference evidence="11" key="1">
    <citation type="submission" date="2014-12" db="EMBL/GenBank/DDBJ databases">
        <title>Insight into the proteome of Arion vulgaris.</title>
        <authorList>
            <person name="Aradska J."/>
            <person name="Bulat T."/>
            <person name="Smidak R."/>
            <person name="Sarate P."/>
            <person name="Gangsoo J."/>
            <person name="Sialana F."/>
            <person name="Bilban M."/>
            <person name="Lubec G."/>
        </authorList>
    </citation>
    <scope>NUCLEOTIDE SEQUENCE</scope>
    <source>
        <tissue evidence="11">Skin</tissue>
    </source>
</reference>
<evidence type="ECO:0000256" key="3">
    <source>
        <dbReference type="ARBA" id="ARBA00010005"/>
    </source>
</evidence>
<dbReference type="Pfam" id="PF00465">
    <property type="entry name" value="Fe-ADH"/>
    <property type="match status" value="1"/>
</dbReference>
<feature type="domain" description="Alcohol dehydrogenase iron-type/glycerol dehydrogenase GldA" evidence="9">
    <location>
        <begin position="58"/>
        <end position="230"/>
    </location>
</feature>
<evidence type="ECO:0000256" key="7">
    <source>
        <dbReference type="ARBA" id="ARBA00023128"/>
    </source>
</evidence>
<name>A0A0B7AA81_9EUPU</name>
<evidence type="ECO:0000259" key="10">
    <source>
        <dbReference type="Pfam" id="PF25137"/>
    </source>
</evidence>
<comment type="catalytic activity">
    <reaction evidence="1">
        <text>(S)-3-hydroxybutanoate + 2-oxoglutarate = (R)-2-hydroxyglutarate + acetoacetate</text>
        <dbReference type="Rhea" id="RHEA:23048"/>
        <dbReference type="ChEBI" id="CHEBI:11047"/>
        <dbReference type="ChEBI" id="CHEBI:13705"/>
        <dbReference type="ChEBI" id="CHEBI:15801"/>
        <dbReference type="ChEBI" id="CHEBI:16810"/>
        <dbReference type="EC" id="1.1.99.24"/>
    </reaction>
</comment>
<dbReference type="PANTHER" id="PTHR11496">
    <property type="entry name" value="ALCOHOL DEHYDROGENASE"/>
    <property type="match status" value="1"/>
</dbReference>
<dbReference type="Gene3D" id="3.40.50.1970">
    <property type="match status" value="1"/>
</dbReference>
<dbReference type="FunFam" id="1.20.1090.10:FF:000003">
    <property type="entry name" value="Probable hydroxyacid-oxoacid transhydrogenase, mitochondrial"/>
    <property type="match status" value="1"/>
</dbReference>
<keyword evidence="6" id="KW-0560">Oxidoreductase</keyword>
<evidence type="ECO:0000313" key="11">
    <source>
        <dbReference type="EMBL" id="CEK77698.1"/>
    </source>
</evidence>
<dbReference type="AlphaFoldDB" id="A0A0B7AA81"/>
<evidence type="ECO:0000256" key="8">
    <source>
        <dbReference type="ARBA" id="ARBA00049496"/>
    </source>
</evidence>
<dbReference type="GO" id="GO:0046872">
    <property type="term" value="F:metal ion binding"/>
    <property type="evidence" value="ECO:0007669"/>
    <property type="project" value="InterPro"/>
</dbReference>
<proteinExistence type="inferred from homology"/>
<evidence type="ECO:0000256" key="2">
    <source>
        <dbReference type="ARBA" id="ARBA00004173"/>
    </source>
</evidence>
<comment type="subcellular location">
    <subcellularLocation>
        <location evidence="2">Mitochondrion</location>
    </subcellularLocation>
</comment>
<dbReference type="SUPFAM" id="SSF56796">
    <property type="entry name" value="Dehydroquinate synthase-like"/>
    <property type="match status" value="1"/>
</dbReference>
<comment type="similarity">
    <text evidence="3">Belongs to the iron-containing alcohol dehydrogenase family. Hydroxyacid-oxoacid transhydrogenase subfamily.</text>
</comment>
<comment type="catalytic activity">
    <reaction evidence="8">
        <text>4-hydroxybutanoate + 2-oxoglutarate = (R)-2-hydroxyglutarate + succinate semialdehyde</text>
        <dbReference type="Rhea" id="RHEA:24734"/>
        <dbReference type="ChEBI" id="CHEBI:15801"/>
        <dbReference type="ChEBI" id="CHEBI:16724"/>
        <dbReference type="ChEBI" id="CHEBI:16810"/>
        <dbReference type="ChEBI" id="CHEBI:57706"/>
        <dbReference type="EC" id="1.1.99.24"/>
    </reaction>
</comment>
<dbReference type="Gene3D" id="1.20.1090.10">
    <property type="entry name" value="Dehydroquinate synthase-like - alpha domain"/>
    <property type="match status" value="1"/>
</dbReference>
<keyword evidence="7" id="KW-0496">Mitochondrion</keyword>
<dbReference type="InterPro" id="IPR001670">
    <property type="entry name" value="ADH_Fe/GldA"/>
</dbReference>
<dbReference type="PANTHER" id="PTHR11496:SF83">
    <property type="entry name" value="HYDROXYACID-OXOACID TRANSHYDROGENASE, MITOCHONDRIAL"/>
    <property type="match status" value="1"/>
</dbReference>
<evidence type="ECO:0000259" key="9">
    <source>
        <dbReference type="Pfam" id="PF00465"/>
    </source>
</evidence>
<dbReference type="EMBL" id="HACG01030833">
    <property type="protein sequence ID" value="CEK77698.1"/>
    <property type="molecule type" value="Transcribed_RNA"/>
</dbReference>
<sequence>MTTHKHVLRSVNRLFCGAHLGRKSLQNNEWVTLSCLRPLSTSQTHYAKEYAFEMACSNIRYGEGVTKEIGLDCKNLGGKNVCVMTDPRLTKLQPVKTALESLERHKVNYKLFDKVRVEPSNHSLKEAIDFCIEHKFDLFVAVGGGSVMDTCKAANLYSSNTKAELLDYVNAPIGKGLPVSHPLKPLIAVATTAGTGSETTGTAVFDYKEMRAKTGISSRNLRPTLGILDPLHLQTMPERVAAYSGIDVLCHAIESYTVMPYTERQGQEDPCLRPAYQGNNPISDIWSLHALRTTAKYIKRAVYNVDDKEARSQMLLASCFAGIGFGNAGTHLCHGMSYPISGLVKSYKSKDYDDDHPLVPHGLSVVITAPAVFEFTAPACPERHLQAAEALGVDIRNAKKDDAGKIVRDVILKIMHDIQCPNGIESLGYTSEDIPALVKGTLPQHRVTKLSPRPAGPDELTEILTKSLKTY</sequence>
<dbReference type="EC" id="1.1.99.24" evidence="4"/>
<evidence type="ECO:0000256" key="1">
    <source>
        <dbReference type="ARBA" id="ARBA00000813"/>
    </source>
</evidence>
<dbReference type="GO" id="GO:0004022">
    <property type="term" value="F:alcohol dehydrogenase (NAD+) activity"/>
    <property type="evidence" value="ECO:0007669"/>
    <property type="project" value="InterPro"/>
</dbReference>
<dbReference type="GO" id="GO:0005739">
    <property type="term" value="C:mitochondrion"/>
    <property type="evidence" value="ECO:0007669"/>
    <property type="project" value="UniProtKB-SubCell"/>
</dbReference>
<evidence type="ECO:0000256" key="4">
    <source>
        <dbReference type="ARBA" id="ARBA00013182"/>
    </source>
</evidence>
<dbReference type="InterPro" id="IPR042157">
    <property type="entry name" value="HOT"/>
</dbReference>
<feature type="domain" description="Fe-containing alcohol dehydrogenase-like C-terminal" evidence="10">
    <location>
        <begin position="278"/>
        <end position="467"/>
    </location>
</feature>
<evidence type="ECO:0000256" key="5">
    <source>
        <dbReference type="ARBA" id="ARBA00022946"/>
    </source>
</evidence>
<evidence type="ECO:0000256" key="6">
    <source>
        <dbReference type="ARBA" id="ARBA00023002"/>
    </source>
</evidence>
<keyword evidence="5" id="KW-0809">Transit peptide</keyword>
<dbReference type="FunFam" id="3.40.50.1970:FF:000003">
    <property type="entry name" value="Alcohol dehydrogenase, iron-containing"/>
    <property type="match status" value="1"/>
</dbReference>
<dbReference type="Pfam" id="PF25137">
    <property type="entry name" value="ADH_Fe_C"/>
    <property type="match status" value="1"/>
</dbReference>
<dbReference type="GO" id="GO:0047988">
    <property type="term" value="F:hydroxyacid-oxoacid transhydrogenase activity"/>
    <property type="evidence" value="ECO:0007669"/>
    <property type="project" value="UniProtKB-EC"/>
</dbReference>
<accession>A0A0B7AA81</accession>